<dbReference type="PANTHER" id="PTHR34822:SF1">
    <property type="entry name" value="GRPB FAMILY PROTEIN"/>
    <property type="match status" value="1"/>
</dbReference>
<dbReference type="Pfam" id="PF04229">
    <property type="entry name" value="GrpB"/>
    <property type="match status" value="1"/>
</dbReference>
<proteinExistence type="predicted"/>
<reference evidence="1" key="1">
    <citation type="submission" date="2022-06" db="EMBL/GenBank/DDBJ databases">
        <title>Aquibacillus sp. a new bacterium isolated from soil saline samples.</title>
        <authorList>
            <person name="Galisteo C."/>
            <person name="De La Haba R."/>
            <person name="Sanchez-Porro C."/>
            <person name="Ventosa A."/>
        </authorList>
    </citation>
    <scope>NUCLEOTIDE SEQUENCE</scope>
    <source>
        <strain evidence="1">JCM 12387</strain>
    </source>
</reference>
<accession>A0A9X3WIS6</accession>
<gene>
    <name evidence="1" type="ORF">NC661_08915</name>
</gene>
<evidence type="ECO:0000313" key="2">
    <source>
        <dbReference type="Proteomes" id="UP001145072"/>
    </source>
</evidence>
<name>A0A9X3WIS6_9BACI</name>
<dbReference type="RefSeq" id="WP_259869130.1">
    <property type="nucleotide sequence ID" value="NZ_JAMQJZ010000005.1"/>
</dbReference>
<dbReference type="Gene3D" id="3.30.460.10">
    <property type="entry name" value="Beta Polymerase, domain 2"/>
    <property type="match status" value="1"/>
</dbReference>
<dbReference type="SUPFAM" id="SSF81301">
    <property type="entry name" value="Nucleotidyltransferase"/>
    <property type="match status" value="1"/>
</dbReference>
<dbReference type="Proteomes" id="UP001145072">
    <property type="component" value="Unassembled WGS sequence"/>
</dbReference>
<dbReference type="PANTHER" id="PTHR34822">
    <property type="entry name" value="GRPB DOMAIN PROTEIN (AFU_ORTHOLOGUE AFUA_1G01530)"/>
    <property type="match status" value="1"/>
</dbReference>
<sequence>MRRVEVCSYKDQWVVEFNEEAEKLECIFGSELIAIYHIGSTSVPGLVAKPVIDMMPVVKDISEVDQYNEAMQEIGYVAKGENGLSGRRYFQKGGDNRSHHVHMYQQGSDEIIRHIAFRDYVREHPDEAKEYGKLKERLAEQFPYDMESYLDGKDLFVKNLEQKALEWYDRQL</sequence>
<protein>
    <submittedName>
        <fullName evidence="1">GrpB family protein</fullName>
    </submittedName>
</protein>
<dbReference type="EMBL" id="JAMQJZ010000005">
    <property type="protein sequence ID" value="MDC3420485.1"/>
    <property type="molecule type" value="Genomic_DNA"/>
</dbReference>
<dbReference type="InterPro" id="IPR043519">
    <property type="entry name" value="NT_sf"/>
</dbReference>
<comment type="caution">
    <text evidence="1">The sequence shown here is derived from an EMBL/GenBank/DDBJ whole genome shotgun (WGS) entry which is preliminary data.</text>
</comment>
<evidence type="ECO:0000313" key="1">
    <source>
        <dbReference type="EMBL" id="MDC3420485.1"/>
    </source>
</evidence>
<keyword evidence="2" id="KW-1185">Reference proteome</keyword>
<organism evidence="1 2">
    <name type="scientific">Aquibacillus koreensis</name>
    <dbReference type="NCBI Taxonomy" id="279446"/>
    <lineage>
        <taxon>Bacteria</taxon>
        <taxon>Bacillati</taxon>
        <taxon>Bacillota</taxon>
        <taxon>Bacilli</taxon>
        <taxon>Bacillales</taxon>
        <taxon>Bacillaceae</taxon>
        <taxon>Aquibacillus</taxon>
    </lineage>
</organism>
<dbReference type="AlphaFoldDB" id="A0A9X3WIS6"/>
<dbReference type="InterPro" id="IPR007344">
    <property type="entry name" value="GrpB/CoaE"/>
</dbReference>